<protein>
    <submittedName>
        <fullName evidence="2">Uncharacterized protein</fullName>
    </submittedName>
</protein>
<name>A0A9P0NU84_APHGO</name>
<dbReference type="Proteomes" id="UP001154329">
    <property type="component" value="Chromosome 4"/>
</dbReference>
<proteinExistence type="predicted"/>
<evidence type="ECO:0000256" key="1">
    <source>
        <dbReference type="SAM" id="MobiDB-lite"/>
    </source>
</evidence>
<reference evidence="2" key="2">
    <citation type="submission" date="2022-10" db="EMBL/GenBank/DDBJ databases">
        <authorList>
            <consortium name="ENA_rothamsted_submissions"/>
            <consortium name="culmorum"/>
            <person name="King R."/>
        </authorList>
    </citation>
    <scope>NUCLEOTIDE SEQUENCE</scope>
</reference>
<sequence>MLIRTAPIPGAYPPPPPLIVVHRTGFAAAHNLHLYLSPLPTDGTGIITLRLFEFNGHYACSLLKCTLCAFRPPLWPAPALDSQPLSQIPPPLPQRSPRQRDDKKIMLLPMTKVPARTLSSSIKTVNVKIIFHNIPLN</sequence>
<reference evidence="2" key="1">
    <citation type="submission" date="2022-02" db="EMBL/GenBank/DDBJ databases">
        <authorList>
            <person name="King R."/>
        </authorList>
    </citation>
    <scope>NUCLEOTIDE SEQUENCE</scope>
</reference>
<dbReference type="EMBL" id="OU899037">
    <property type="protein sequence ID" value="CAH1738626.1"/>
    <property type="molecule type" value="Genomic_DNA"/>
</dbReference>
<accession>A0A9P0NU84</accession>
<evidence type="ECO:0000313" key="3">
    <source>
        <dbReference type="Proteomes" id="UP001154329"/>
    </source>
</evidence>
<organism evidence="2 3">
    <name type="scientific">Aphis gossypii</name>
    <name type="common">Cotton aphid</name>
    <dbReference type="NCBI Taxonomy" id="80765"/>
    <lineage>
        <taxon>Eukaryota</taxon>
        <taxon>Metazoa</taxon>
        <taxon>Ecdysozoa</taxon>
        <taxon>Arthropoda</taxon>
        <taxon>Hexapoda</taxon>
        <taxon>Insecta</taxon>
        <taxon>Pterygota</taxon>
        <taxon>Neoptera</taxon>
        <taxon>Paraneoptera</taxon>
        <taxon>Hemiptera</taxon>
        <taxon>Sternorrhyncha</taxon>
        <taxon>Aphidomorpha</taxon>
        <taxon>Aphidoidea</taxon>
        <taxon>Aphididae</taxon>
        <taxon>Aphidini</taxon>
        <taxon>Aphis</taxon>
        <taxon>Aphis</taxon>
    </lineage>
</organism>
<evidence type="ECO:0000313" key="2">
    <source>
        <dbReference type="EMBL" id="CAH1738626.1"/>
    </source>
</evidence>
<gene>
    <name evidence="2" type="ORF">APHIGO_LOCUS11929</name>
</gene>
<feature type="region of interest" description="Disordered" evidence="1">
    <location>
        <begin position="81"/>
        <end position="101"/>
    </location>
</feature>
<feature type="non-terminal residue" evidence="2">
    <location>
        <position position="1"/>
    </location>
</feature>
<dbReference type="AlphaFoldDB" id="A0A9P0NU84"/>
<keyword evidence="3" id="KW-1185">Reference proteome</keyword>